<evidence type="ECO:0000313" key="2">
    <source>
        <dbReference type="EMBL" id="RUO35513.1"/>
    </source>
</evidence>
<dbReference type="Proteomes" id="UP000286934">
    <property type="component" value="Unassembled WGS sequence"/>
</dbReference>
<accession>A0A432WNZ7</accession>
<keyword evidence="1" id="KW-1133">Transmembrane helix</keyword>
<proteinExistence type="predicted"/>
<sequence>MVPKNEAETALRQGLTPSTLLYEKTTTTIFVLILQLRGIAARLASACANCCIGFILHLVWEK</sequence>
<keyword evidence="1" id="KW-0812">Transmembrane</keyword>
<evidence type="ECO:0000313" key="3">
    <source>
        <dbReference type="Proteomes" id="UP000286934"/>
    </source>
</evidence>
<protein>
    <submittedName>
        <fullName evidence="2">Uncharacterized protein</fullName>
    </submittedName>
</protein>
<gene>
    <name evidence="2" type="ORF">CWE13_11325</name>
</gene>
<comment type="caution">
    <text evidence="2">The sequence shown here is derived from an EMBL/GenBank/DDBJ whole genome shotgun (WGS) entry which is preliminary data.</text>
</comment>
<keyword evidence="1" id="KW-0472">Membrane</keyword>
<keyword evidence="3" id="KW-1185">Reference proteome</keyword>
<dbReference type="EMBL" id="PIPP01000006">
    <property type="protein sequence ID" value="RUO35513.1"/>
    <property type="molecule type" value="Genomic_DNA"/>
</dbReference>
<organism evidence="2 3">
    <name type="scientific">Aliidiomarina shirensis</name>
    <dbReference type="NCBI Taxonomy" id="1048642"/>
    <lineage>
        <taxon>Bacteria</taxon>
        <taxon>Pseudomonadati</taxon>
        <taxon>Pseudomonadota</taxon>
        <taxon>Gammaproteobacteria</taxon>
        <taxon>Alteromonadales</taxon>
        <taxon>Idiomarinaceae</taxon>
        <taxon>Aliidiomarina</taxon>
    </lineage>
</organism>
<evidence type="ECO:0000256" key="1">
    <source>
        <dbReference type="SAM" id="Phobius"/>
    </source>
</evidence>
<reference evidence="3" key="1">
    <citation type="journal article" date="2018" name="Front. Microbiol.">
        <title>Genome-Based Analysis Reveals the Taxonomy and Diversity of the Family Idiomarinaceae.</title>
        <authorList>
            <person name="Liu Y."/>
            <person name="Lai Q."/>
            <person name="Shao Z."/>
        </authorList>
    </citation>
    <scope>NUCLEOTIDE SEQUENCE [LARGE SCALE GENOMIC DNA]</scope>
    <source>
        <strain evidence="3">AIS</strain>
    </source>
</reference>
<feature type="transmembrane region" description="Helical" evidence="1">
    <location>
        <begin position="39"/>
        <end position="60"/>
    </location>
</feature>
<dbReference type="AlphaFoldDB" id="A0A432WNZ7"/>
<name>A0A432WNZ7_9GAMM</name>